<feature type="domain" description="HTH cro/C1-type" evidence="2">
    <location>
        <begin position="6"/>
        <end position="60"/>
    </location>
</feature>
<protein>
    <submittedName>
        <fullName evidence="3">XRE family transcriptional regulator</fullName>
    </submittedName>
</protein>
<dbReference type="AlphaFoldDB" id="A0A3M8BWK2"/>
<evidence type="ECO:0000259" key="2">
    <source>
        <dbReference type="PROSITE" id="PS50943"/>
    </source>
</evidence>
<accession>A0A3M8BWK2</accession>
<dbReference type="CDD" id="cd00093">
    <property type="entry name" value="HTH_XRE"/>
    <property type="match status" value="1"/>
</dbReference>
<comment type="caution">
    <text evidence="3">The sequence shown here is derived from an EMBL/GenBank/DDBJ whole genome shotgun (WGS) entry which is preliminary data.</text>
</comment>
<reference evidence="3 4" key="1">
    <citation type="submission" date="2018-10" db="EMBL/GenBank/DDBJ databases">
        <title>Phylogenomics of Brevibacillus.</title>
        <authorList>
            <person name="Dunlap C."/>
        </authorList>
    </citation>
    <scope>NUCLEOTIDE SEQUENCE [LARGE SCALE GENOMIC DNA]</scope>
    <source>
        <strain evidence="3 4">JCM 12215</strain>
    </source>
</reference>
<dbReference type="Pfam" id="PF01381">
    <property type="entry name" value="HTH_3"/>
    <property type="match status" value="1"/>
</dbReference>
<organism evidence="3 4">
    <name type="scientific">Brevibacillus invocatus</name>
    <dbReference type="NCBI Taxonomy" id="173959"/>
    <lineage>
        <taxon>Bacteria</taxon>
        <taxon>Bacillati</taxon>
        <taxon>Bacillota</taxon>
        <taxon>Bacilli</taxon>
        <taxon>Bacillales</taxon>
        <taxon>Paenibacillaceae</taxon>
        <taxon>Brevibacillus</taxon>
    </lineage>
</organism>
<keyword evidence="1" id="KW-0238">DNA-binding</keyword>
<dbReference type="InterPro" id="IPR010982">
    <property type="entry name" value="Lambda_DNA-bd_dom_sf"/>
</dbReference>
<proteinExistence type="predicted"/>
<name>A0A3M8BWK2_9BACL</name>
<dbReference type="InterPro" id="IPR001387">
    <property type="entry name" value="Cro/C1-type_HTH"/>
</dbReference>
<dbReference type="SUPFAM" id="SSF47413">
    <property type="entry name" value="lambda repressor-like DNA-binding domains"/>
    <property type="match status" value="1"/>
</dbReference>
<dbReference type="Gene3D" id="1.10.260.40">
    <property type="entry name" value="lambda repressor-like DNA-binding domains"/>
    <property type="match status" value="1"/>
</dbReference>
<evidence type="ECO:0000256" key="1">
    <source>
        <dbReference type="ARBA" id="ARBA00023125"/>
    </source>
</evidence>
<sequence>MLGERIRETRKRNQMNQTEFSQLIGVSQGTLSELEQNKYNPSLETILAIIKVFNVNATWLLFGDVANKDGILELAEELNKVELLLVNGFRMLSIRDQREIMNIIKLKNS</sequence>
<dbReference type="PANTHER" id="PTHR46558">
    <property type="entry name" value="TRACRIPTIONAL REGULATORY PROTEIN-RELATED-RELATED"/>
    <property type="match status" value="1"/>
</dbReference>
<dbReference type="PROSITE" id="PS50943">
    <property type="entry name" value="HTH_CROC1"/>
    <property type="match status" value="1"/>
</dbReference>
<dbReference type="Proteomes" id="UP000282028">
    <property type="component" value="Unassembled WGS sequence"/>
</dbReference>
<dbReference type="RefSeq" id="WP_122911080.1">
    <property type="nucleotide sequence ID" value="NZ_CBCSBE010000017.1"/>
</dbReference>
<keyword evidence="4" id="KW-1185">Reference proteome</keyword>
<dbReference type="PANTHER" id="PTHR46558:SF4">
    <property type="entry name" value="DNA-BIDING PHAGE PROTEIN"/>
    <property type="match status" value="1"/>
</dbReference>
<dbReference type="GO" id="GO:0003677">
    <property type="term" value="F:DNA binding"/>
    <property type="evidence" value="ECO:0007669"/>
    <property type="project" value="UniProtKB-KW"/>
</dbReference>
<dbReference type="EMBL" id="RHHR01000050">
    <property type="protein sequence ID" value="RNB67713.1"/>
    <property type="molecule type" value="Genomic_DNA"/>
</dbReference>
<gene>
    <name evidence="3" type="ORF">EDM52_22035</name>
</gene>
<evidence type="ECO:0000313" key="4">
    <source>
        <dbReference type="Proteomes" id="UP000282028"/>
    </source>
</evidence>
<evidence type="ECO:0000313" key="3">
    <source>
        <dbReference type="EMBL" id="RNB67713.1"/>
    </source>
</evidence>
<dbReference type="SMART" id="SM00530">
    <property type="entry name" value="HTH_XRE"/>
    <property type="match status" value="1"/>
</dbReference>
<dbReference type="OrthoDB" id="2003870at2"/>